<protein>
    <submittedName>
        <fullName evidence="4">Peptidase</fullName>
    </submittedName>
</protein>
<dbReference type="InterPro" id="IPR035068">
    <property type="entry name" value="TldD/PmbA_N"/>
</dbReference>
<feature type="domain" description="Metalloprotease TldD/E C-terminal" evidence="2">
    <location>
        <begin position="229"/>
        <end position="447"/>
    </location>
</feature>
<dbReference type="InterPro" id="IPR002510">
    <property type="entry name" value="Metalloprtase-TldD/E_N"/>
</dbReference>
<dbReference type="Pfam" id="PF19289">
    <property type="entry name" value="PmbA_TldD_3rd"/>
    <property type="match status" value="1"/>
</dbReference>
<dbReference type="GO" id="GO:0008237">
    <property type="term" value="F:metallopeptidase activity"/>
    <property type="evidence" value="ECO:0007669"/>
    <property type="project" value="InterPro"/>
</dbReference>
<name>A0A5J4L674_9ZZZZ</name>
<dbReference type="InterPro" id="IPR036059">
    <property type="entry name" value="TldD/PmbA_sf"/>
</dbReference>
<dbReference type="AlphaFoldDB" id="A0A5J4L674"/>
<feature type="domain" description="Metalloprotease TldD/E central" evidence="3">
    <location>
        <begin position="112"/>
        <end position="217"/>
    </location>
</feature>
<comment type="caution">
    <text evidence="4">The sequence shown here is derived from an EMBL/GenBank/DDBJ whole genome shotgun (WGS) entry which is preliminary data.</text>
</comment>
<dbReference type="PANTHER" id="PTHR43421:SF1">
    <property type="entry name" value="METALLOPROTEASE PMBA"/>
    <property type="match status" value="1"/>
</dbReference>
<dbReference type="Pfam" id="PF19290">
    <property type="entry name" value="PmbA_TldD_2nd"/>
    <property type="match status" value="1"/>
</dbReference>
<dbReference type="PANTHER" id="PTHR43421">
    <property type="entry name" value="METALLOPROTEASE PMBA"/>
    <property type="match status" value="1"/>
</dbReference>
<reference evidence="4" key="1">
    <citation type="submission" date="2019-10" db="EMBL/GenBank/DDBJ databases">
        <title>Metagenomic sequencing of thiosulfate-disproportionating enrichment culture.</title>
        <authorList>
            <person name="Umezawa K."/>
            <person name="Kojima H."/>
            <person name="Fukui M."/>
        </authorList>
    </citation>
    <scope>NUCLEOTIDE SEQUENCE</scope>
    <source>
        <strain evidence="4">45J</strain>
    </source>
</reference>
<evidence type="ECO:0000259" key="3">
    <source>
        <dbReference type="Pfam" id="PF19290"/>
    </source>
</evidence>
<dbReference type="SUPFAM" id="SSF111283">
    <property type="entry name" value="Putative modulator of DNA gyrase, PmbA/TldD"/>
    <property type="match status" value="1"/>
</dbReference>
<dbReference type="Pfam" id="PF01523">
    <property type="entry name" value="PmbA_TldD_1st"/>
    <property type="match status" value="1"/>
</dbReference>
<dbReference type="InterPro" id="IPR045570">
    <property type="entry name" value="Metalloprtase-TldD/E_cen_dom"/>
</dbReference>
<feature type="domain" description="Metalloprotease TldD/E N-terminal" evidence="1">
    <location>
        <begin position="21"/>
        <end position="83"/>
    </location>
</feature>
<accession>A0A5J4L674</accession>
<evidence type="ECO:0000259" key="1">
    <source>
        <dbReference type="Pfam" id="PF01523"/>
    </source>
</evidence>
<dbReference type="GO" id="GO:0005829">
    <property type="term" value="C:cytosol"/>
    <property type="evidence" value="ECO:0007669"/>
    <property type="project" value="TreeGrafter"/>
</dbReference>
<organism evidence="4">
    <name type="scientific">hot springs metagenome</name>
    <dbReference type="NCBI Taxonomy" id="433727"/>
    <lineage>
        <taxon>unclassified sequences</taxon>
        <taxon>metagenomes</taxon>
        <taxon>ecological metagenomes</taxon>
    </lineage>
</organism>
<evidence type="ECO:0000313" key="4">
    <source>
        <dbReference type="EMBL" id="GER94400.1"/>
    </source>
</evidence>
<sequence>MNTEFALKLMEIALKIGADEAEVYVKTSKNLSVEVKEQKIDTLESSMTTGYCIRVIKDNRLGFSYSTNPDEIDIVAKNAIEAAKHSEPDDYLGLPSAIQPAAISQPLIFDNNIASLSEKEAINLTLLIESSAFSEDSRIKKIRKASGSFSISNTYITNSKGISAHYQSTGCSAQLMAIAEEGSESQLGWDYQGSRFLKDVSFEEVGRTAAHRAAKLLGARKINSIKGFVLLDNAVSTEFLGILSSALSSESVQKSKSMLAGKKGEVVISNRLNIIDSGLLDRKLGSKPFDDEGVPTSHKILIEKGVLNGYLYNTYTAKKEGIVSTGNAIRGGFTGIPTIGPTNLYIESASKEYTNDLHGLVKTVNRGLYVIETMGMHTANPISGEFSVGASGLWIENGEIMHPVKEAVISGNILDLFKKVVMIGDDMRFYGNIGSPSLLIEQIDISG</sequence>
<gene>
    <name evidence="4" type="ORF">A45J_2161</name>
</gene>
<proteinExistence type="predicted"/>
<dbReference type="InterPro" id="IPR045569">
    <property type="entry name" value="Metalloprtase-TldD/E_C"/>
</dbReference>
<dbReference type="GO" id="GO:0006508">
    <property type="term" value="P:proteolysis"/>
    <property type="evidence" value="ECO:0007669"/>
    <property type="project" value="InterPro"/>
</dbReference>
<dbReference type="EMBL" id="BLAB01000001">
    <property type="protein sequence ID" value="GER94400.1"/>
    <property type="molecule type" value="Genomic_DNA"/>
</dbReference>
<evidence type="ECO:0000259" key="2">
    <source>
        <dbReference type="Pfam" id="PF19289"/>
    </source>
</evidence>
<dbReference type="InterPro" id="IPR047657">
    <property type="entry name" value="PmbA"/>
</dbReference>
<dbReference type="Gene3D" id="3.30.2290.10">
    <property type="entry name" value="PmbA/TldD superfamily"/>
    <property type="match status" value="1"/>
</dbReference>